<feature type="transmembrane region" description="Helical" evidence="2">
    <location>
        <begin position="429"/>
        <end position="449"/>
    </location>
</feature>
<feature type="transmembrane region" description="Helical" evidence="2">
    <location>
        <begin position="215"/>
        <end position="233"/>
    </location>
</feature>
<evidence type="ECO:0000256" key="1">
    <source>
        <dbReference type="SAM" id="MobiDB-lite"/>
    </source>
</evidence>
<dbReference type="EMBL" id="VLLL01000005">
    <property type="protein sequence ID" value="TWJ15175.1"/>
    <property type="molecule type" value="Genomic_DNA"/>
</dbReference>
<keyword evidence="4" id="KW-1185">Reference proteome</keyword>
<reference evidence="3 4" key="1">
    <citation type="journal article" date="2013" name="Stand. Genomic Sci.">
        <title>Genomic Encyclopedia of Type Strains, Phase I: The one thousand microbial genomes (KMG-I) project.</title>
        <authorList>
            <person name="Kyrpides N.C."/>
            <person name="Woyke T."/>
            <person name="Eisen J.A."/>
            <person name="Garrity G."/>
            <person name="Lilburn T.G."/>
            <person name="Beck B.J."/>
            <person name="Whitman W.B."/>
            <person name="Hugenholtz P."/>
            <person name="Klenk H.P."/>
        </authorList>
    </citation>
    <scope>NUCLEOTIDE SEQUENCE [LARGE SCALE GENOMIC DNA]</scope>
    <source>
        <strain evidence="3 4">DSM 45044</strain>
    </source>
</reference>
<dbReference type="Proteomes" id="UP000321617">
    <property type="component" value="Unassembled WGS sequence"/>
</dbReference>
<accession>A0A562VBB9</accession>
<comment type="caution">
    <text evidence="3">The sequence shown here is derived from an EMBL/GenBank/DDBJ whole genome shotgun (WGS) entry which is preliminary data.</text>
</comment>
<dbReference type="AlphaFoldDB" id="A0A562VBB9"/>
<evidence type="ECO:0000313" key="4">
    <source>
        <dbReference type="Proteomes" id="UP000321617"/>
    </source>
</evidence>
<evidence type="ECO:0000256" key="2">
    <source>
        <dbReference type="SAM" id="Phobius"/>
    </source>
</evidence>
<proteinExistence type="predicted"/>
<keyword evidence="2" id="KW-0812">Transmembrane</keyword>
<dbReference type="RefSeq" id="WP_147133439.1">
    <property type="nucleotide sequence ID" value="NZ_BAABIJ010000001.1"/>
</dbReference>
<evidence type="ECO:0000313" key="3">
    <source>
        <dbReference type="EMBL" id="TWJ15175.1"/>
    </source>
</evidence>
<organism evidence="3 4">
    <name type="scientific">Stackebrandtia albiflava</name>
    <dbReference type="NCBI Taxonomy" id="406432"/>
    <lineage>
        <taxon>Bacteria</taxon>
        <taxon>Bacillati</taxon>
        <taxon>Actinomycetota</taxon>
        <taxon>Actinomycetes</taxon>
        <taxon>Glycomycetales</taxon>
        <taxon>Glycomycetaceae</taxon>
        <taxon>Stackebrandtia</taxon>
    </lineage>
</organism>
<feature type="transmembrane region" description="Helical" evidence="2">
    <location>
        <begin position="245"/>
        <end position="266"/>
    </location>
</feature>
<feature type="transmembrane region" description="Helical" evidence="2">
    <location>
        <begin position="44"/>
        <end position="66"/>
    </location>
</feature>
<name>A0A562VBB9_9ACTN</name>
<feature type="compositionally biased region" description="Low complexity" evidence="1">
    <location>
        <begin position="1"/>
        <end position="11"/>
    </location>
</feature>
<keyword evidence="2" id="KW-1133">Transmembrane helix</keyword>
<keyword evidence="2" id="KW-0472">Membrane</keyword>
<sequence>MTAVPTSAAPATHPPSTTPAIPQQRPEPPAKAPRPRRSTRSTPVRLTATLAVVLVLVVTAGVTAFFDSLDRATVIDEASGQRGRMAIAAFEMYRALSDADSAATSAFLPGQFASTELADDYETGISRASTAITTLADESTTLEQATIVAELSAGLPTYTGLIETARAYHRQGLPLGLAYLRSASALVQEDMLPKIDRLQTHAMADLGDAKGSAAGFPWLAVPACLLALLALGRGQFDLSRTTKRLVNPGAAAATLAVLVLTGWLLVSWNVAAGHINAGHTAGTQPLEALSNAHIDVQQARSNEALTLIAQGANTDYEAEFRTIMTELIGEDGESGVLNEALRRFDDPQLNAYIGDAVDAARDWNTAHVALRELDDGGDYAGAVASAVDTDDGAARIAFDALDTALTAANELAAEKFTTETDAAASALDLTGVGFTVLTAAAMIAVSIGMQRRISEYR</sequence>
<evidence type="ECO:0008006" key="5">
    <source>
        <dbReference type="Google" id="ProtNLM"/>
    </source>
</evidence>
<gene>
    <name evidence="3" type="ORF">LX16_0875</name>
</gene>
<feature type="region of interest" description="Disordered" evidence="1">
    <location>
        <begin position="1"/>
        <end position="43"/>
    </location>
</feature>
<protein>
    <recommendedName>
        <fullName evidence="5">Secreted protein</fullName>
    </recommendedName>
</protein>
<dbReference type="OrthoDB" id="3218196at2"/>